<name>A0A0K8MH79_9LACO</name>
<dbReference type="AlphaFoldDB" id="A0A0K8MH79"/>
<reference evidence="2 3" key="1">
    <citation type="journal article" date="2015" name="BMC Genomics">
        <title>Comparative genomics of Fructobacillus spp. and Leuconostoc spp. reveals niche-specific evolution of Fructobacillus spp.</title>
        <authorList>
            <person name="Endo A."/>
            <person name="Tanizawa Y."/>
            <person name="Tanaka N."/>
            <person name="Maeno S."/>
            <person name="Kumar H."/>
            <person name="Shiwa Y."/>
            <person name="Okada S."/>
            <person name="Yoshikawa H."/>
            <person name="Dicks L."/>
            <person name="Nakagawa J."/>
            <person name="Arita M."/>
        </authorList>
    </citation>
    <scope>NUCLEOTIDE SEQUENCE [LARGE SCALE GENOMIC DNA]</scope>
    <source>
        <strain evidence="2 3">JCM 12225</strain>
    </source>
</reference>
<evidence type="ECO:0000256" key="1">
    <source>
        <dbReference type="SAM" id="MobiDB-lite"/>
    </source>
</evidence>
<dbReference type="Proteomes" id="UP000253891">
    <property type="component" value="Unassembled WGS sequence"/>
</dbReference>
<feature type="region of interest" description="Disordered" evidence="1">
    <location>
        <begin position="1"/>
        <end position="49"/>
    </location>
</feature>
<evidence type="ECO:0000313" key="3">
    <source>
        <dbReference type="Proteomes" id="UP000253891"/>
    </source>
</evidence>
<sequence>MTDPKIPKATPRSAPSKLEATKANDKVINPAPPKAWTTRPMSKTKRFGARPLTADEITKTTILIKNIFFRPYMSPNLAKTKITTAYEIV</sequence>
<proteinExistence type="predicted"/>
<dbReference type="EMBL" id="DF968003">
    <property type="protein sequence ID" value="GAO99921.1"/>
    <property type="molecule type" value="Genomic_DNA"/>
</dbReference>
<evidence type="ECO:0000313" key="2">
    <source>
        <dbReference type="EMBL" id="GAO99921.1"/>
    </source>
</evidence>
<accession>A0A0K8MH79</accession>
<protein>
    <submittedName>
        <fullName evidence="2">Uncharacterized protein</fullName>
    </submittedName>
</protein>
<organism evidence="2 3">
    <name type="scientific">Fructobacillus ficulneus</name>
    <dbReference type="NCBI Taxonomy" id="157463"/>
    <lineage>
        <taxon>Bacteria</taxon>
        <taxon>Bacillati</taxon>
        <taxon>Bacillota</taxon>
        <taxon>Bacilli</taxon>
        <taxon>Lactobacillales</taxon>
        <taxon>Lactobacillaceae</taxon>
        <taxon>Fructobacillus</taxon>
    </lineage>
</organism>
<gene>
    <name evidence="2" type="ORF">FFIC_260350</name>
</gene>
<keyword evidence="3" id="KW-1185">Reference proteome</keyword>